<feature type="region of interest" description="Disordered" evidence="15">
    <location>
        <begin position="321"/>
        <end position="405"/>
    </location>
</feature>
<dbReference type="GO" id="GO:0005737">
    <property type="term" value="C:cytoplasm"/>
    <property type="evidence" value="ECO:0007669"/>
    <property type="project" value="TreeGrafter"/>
</dbReference>
<evidence type="ECO:0000256" key="8">
    <source>
        <dbReference type="ARBA" id="ARBA00022777"/>
    </source>
</evidence>
<dbReference type="GO" id="GO:0032968">
    <property type="term" value="P:positive regulation of transcription elongation by RNA polymerase II"/>
    <property type="evidence" value="ECO:0007669"/>
    <property type="project" value="UniProtKB-ARBA"/>
</dbReference>
<dbReference type="FunFam" id="1.10.510.10:FF:000097">
    <property type="entry name" value="Putative cyclin-dependent kinase 7"/>
    <property type="match status" value="1"/>
</dbReference>
<evidence type="ECO:0000256" key="15">
    <source>
        <dbReference type="SAM" id="MobiDB-lite"/>
    </source>
</evidence>
<keyword evidence="14" id="KW-0175">Coiled coil</keyword>
<dbReference type="GO" id="GO:0008353">
    <property type="term" value="F:RNA polymerase II CTD heptapeptide repeat kinase activity"/>
    <property type="evidence" value="ECO:0007669"/>
    <property type="project" value="UniProtKB-EC"/>
</dbReference>
<feature type="binding site" evidence="11 13">
    <location>
        <position position="1120"/>
    </location>
    <ligand>
        <name>ATP</name>
        <dbReference type="ChEBI" id="CHEBI:30616"/>
    </ligand>
</feature>
<feature type="compositionally biased region" description="Low complexity" evidence="15">
    <location>
        <begin position="70"/>
        <end position="80"/>
    </location>
</feature>
<evidence type="ECO:0000256" key="10">
    <source>
        <dbReference type="PIRSR" id="PIRSR637770-1"/>
    </source>
</evidence>
<dbReference type="InterPro" id="IPR017441">
    <property type="entry name" value="Protein_kinase_ATP_BS"/>
</dbReference>
<sequence length="1410" mass="161736">MSIPALPFKVKTIVSWAGEEEGDLGFIENEVVEVYSIVDESWWSGKLRRNNAEGIFPRDYVEIIEDRLNHSSSNNSLNNSRFNTPTKQQPLQDDPRMRRSNGSTPQTLLNKLTPSKPPPNPLNNPNMSFEYEADGSFDNSFKATGYTPTKATRSKKCMSSIINHPRNKMAYQQQQEEMLRDVEVDDGSFTQTPRLIQSDSKRFSQHEKYYSSPDVRIKNSRSQSFVPRENNSQQHYPKSQSYADLTTPRNGTQISSPPYQQGAEPYGSRQHSPNGGYRSGQIPQEDDILNDFEEISRKRAQLEYELQKLKQLERSSIMKKSPIAKHLHDNNPSIDSYSSNEDSKKPYPSRDDLSKKLSRSVTDEDYEDDEYDDNRQYIRSNHGSASPEREESPPPPPPPKHATPIRKNYETENQLFQKASFNGSGSQIDVTEKDLQRLALQHEELKASIKSLQSDVLNLSELSATSAGSFMRHKYEKQLRQSELGMNGMSLEEKEAEENEQNDGPSPQEPEFRIPTGTKETMDHVFQDKKSRHPNIFKKLLKKSNSDDIALNHPIEQRFKKQEEIDMTAFKMDIDRMNSLTTSDKQGRTRRVVREEGSLIVKPLDFISEINTNETVIEDAEVRTGVAGQFTLDEMQYSKVEKFMESYSINSDLNDMISDISTKFHTSKLNQIRCILLHFCKFRIIEESSKISTIKPKLTEVQYKGEASIYQLNYLFKKILDALRIPSEVVLGFWKKPNEFYHNEQYVINHCWLSILIDGNFRILDIYNFKHVSVCNLRSKFNEFYFLSEPLSLVSTHIPSIIDLQHVMPPIDPNIAFYLPRTYSGFYKNNLSIRNFNNALTRLKDWEFFELELDIPQDVELFTLVKTAKITTNDLSLCQIKWTKHKRIAKIKAILPERESIGVLQIFAGPKGLQKHFENIHELSVVIPLYHQGIHKPTKFVQRFPTVQSQRNDLYIIKPQTNKIIVKTSYNFEIEQYPSQGLDELMVTNEEFKLVIESPSGKYFKLNKENTDLDKPYGVYSSNIKCSETGLYRGLVIGDSGTSCKICRDRKLLQISSNYSFPSAIMSTAAVATRRPESNKARESPATTQNYSKEKKVGEGTYAVVYLGHQITTKRRIAIKEIKTGIFKDGLDMSALREVKYLQELRHPNVIELIDVFSTTNNLNLVLEFLPCDLEVLIKDKSIVFKSSDIKSWLLMTLRGIHHCHRNFILHRDLKPNNLLIAPDGQLKIADFGLARSLGNASEDLSSNVVTRWYRAPELLFGAKHYTGAIDIWSIGIIFAELMLRIPYLPGKDDIDQLDVTFRALGTPTEQIWPHVSSLPLYNSLKLYPPPSKQELRNRFSAATEKALDLLICMTQLDPSRRCDSTQALLHDYFIESPRATDPKNLPGKGDDKKRAGEDGIDGDSKRRHM</sequence>
<dbReference type="Pfam" id="PF24584">
    <property type="entry name" value="Ig_CYK3_C"/>
    <property type="match status" value="1"/>
</dbReference>
<comment type="caution">
    <text evidence="18">The sequence shown here is derived from an EMBL/GenBank/DDBJ whole genome shotgun (WGS) entry which is preliminary data.</text>
</comment>
<protein>
    <recommendedName>
        <fullName evidence="2">[RNA-polymerase]-subunit kinase</fullName>
        <ecNumber evidence="2">2.7.11.23</ecNumber>
    </recommendedName>
</protein>
<keyword evidence="9 11" id="KW-0067">ATP-binding</keyword>
<dbReference type="PROSITE" id="PS50011">
    <property type="entry name" value="PROTEIN_KINASE_DOM"/>
    <property type="match status" value="1"/>
</dbReference>
<dbReference type="GO" id="GO:0030447">
    <property type="term" value="P:filamentous growth"/>
    <property type="evidence" value="ECO:0007669"/>
    <property type="project" value="UniProtKB-ARBA"/>
</dbReference>
<dbReference type="EMBL" id="JAGSYN010000081">
    <property type="protein sequence ID" value="KAG7664482.1"/>
    <property type="molecule type" value="Genomic_DNA"/>
</dbReference>
<keyword evidence="8" id="KW-0418">Kinase</keyword>
<feature type="active site" description="Proton acceptor" evidence="10">
    <location>
        <position position="1213"/>
    </location>
</feature>
<dbReference type="CDD" id="cd07841">
    <property type="entry name" value="STKc_CDK7"/>
    <property type="match status" value="1"/>
</dbReference>
<feature type="compositionally biased region" description="Basic and acidic residues" evidence="15">
    <location>
        <begin position="1389"/>
        <end position="1398"/>
    </location>
</feature>
<feature type="binding site" evidence="11">
    <location>
        <begin position="1097"/>
        <end position="1105"/>
    </location>
    <ligand>
        <name>ATP</name>
        <dbReference type="ChEBI" id="CHEBI:30616"/>
    </ligand>
</feature>
<dbReference type="SMART" id="SM00326">
    <property type="entry name" value="SH3"/>
    <property type="match status" value="1"/>
</dbReference>
<dbReference type="PANTHER" id="PTHR24056">
    <property type="entry name" value="CELL DIVISION PROTEIN KINASE"/>
    <property type="match status" value="1"/>
</dbReference>
<dbReference type="FunFam" id="3.30.200.20:FF:000498">
    <property type="entry name" value="Serine/threonine-protein kinase KIN28"/>
    <property type="match status" value="1"/>
</dbReference>
<dbReference type="InterPro" id="IPR037770">
    <property type="entry name" value="CDK7"/>
</dbReference>
<feature type="compositionally biased region" description="Basic and acidic residues" evidence="15">
    <location>
        <begin position="1074"/>
        <end position="1083"/>
    </location>
</feature>
<evidence type="ECO:0000256" key="12">
    <source>
        <dbReference type="PROSITE-ProRule" id="PRU00192"/>
    </source>
</evidence>
<dbReference type="InterPro" id="IPR008271">
    <property type="entry name" value="Ser/Thr_kinase_AS"/>
</dbReference>
<evidence type="ECO:0000259" key="16">
    <source>
        <dbReference type="PROSITE" id="PS50002"/>
    </source>
</evidence>
<feature type="region of interest" description="Disordered" evidence="15">
    <location>
        <begin position="70"/>
        <end position="126"/>
    </location>
</feature>
<name>A0A8J5QJZ8_9ASCO</name>
<evidence type="ECO:0000256" key="13">
    <source>
        <dbReference type="PROSITE-ProRule" id="PRU10141"/>
    </source>
</evidence>
<dbReference type="GeneID" id="73468789"/>
<dbReference type="PROSITE" id="PS00108">
    <property type="entry name" value="PROTEIN_KINASE_ST"/>
    <property type="match status" value="1"/>
</dbReference>
<keyword evidence="19" id="KW-1185">Reference proteome</keyword>
<organism evidence="18 19">
    <name type="scientific">[Candida] subhashii</name>
    <dbReference type="NCBI Taxonomy" id="561895"/>
    <lineage>
        <taxon>Eukaryota</taxon>
        <taxon>Fungi</taxon>
        <taxon>Dikarya</taxon>
        <taxon>Ascomycota</taxon>
        <taxon>Saccharomycotina</taxon>
        <taxon>Pichiomycetes</taxon>
        <taxon>Debaryomycetaceae</taxon>
        <taxon>Spathaspora</taxon>
    </lineage>
</organism>
<feature type="region of interest" description="Disordered" evidence="15">
    <location>
        <begin position="1378"/>
        <end position="1410"/>
    </location>
</feature>
<dbReference type="PROSITE" id="PS50002">
    <property type="entry name" value="SH3"/>
    <property type="match status" value="1"/>
</dbReference>
<evidence type="ECO:0000313" key="19">
    <source>
        <dbReference type="Proteomes" id="UP000694255"/>
    </source>
</evidence>
<dbReference type="RefSeq" id="XP_049264714.1">
    <property type="nucleotide sequence ID" value="XM_049405690.1"/>
</dbReference>
<reference evidence="18 19" key="1">
    <citation type="journal article" date="2021" name="DNA Res.">
        <title>Genome analysis of Candida subhashii reveals its hybrid nature and dual mitochondrial genome conformations.</title>
        <authorList>
            <person name="Mixao V."/>
            <person name="Hegedusova E."/>
            <person name="Saus E."/>
            <person name="Pryszcz L.P."/>
            <person name="Cillingova A."/>
            <person name="Nosek J."/>
            <person name="Gabaldon T."/>
        </authorList>
    </citation>
    <scope>NUCLEOTIDE SEQUENCE [LARGE SCALE GENOMIC DNA]</scope>
    <source>
        <strain evidence="18 19">CBS 10753</strain>
    </source>
</reference>
<keyword evidence="6" id="KW-0808">Transferase</keyword>
<evidence type="ECO:0000256" key="9">
    <source>
        <dbReference type="ARBA" id="ARBA00022840"/>
    </source>
</evidence>
<evidence type="ECO:0000256" key="5">
    <source>
        <dbReference type="ARBA" id="ARBA00022553"/>
    </source>
</evidence>
<proteinExistence type="inferred from homology"/>
<dbReference type="InterPro" id="IPR001452">
    <property type="entry name" value="SH3_domain"/>
</dbReference>
<dbReference type="PROSITE" id="PS00107">
    <property type="entry name" value="PROTEIN_KINASE_ATP"/>
    <property type="match status" value="1"/>
</dbReference>
<evidence type="ECO:0000256" key="6">
    <source>
        <dbReference type="ARBA" id="ARBA00022679"/>
    </source>
</evidence>
<evidence type="ECO:0000256" key="3">
    <source>
        <dbReference type="ARBA" id="ARBA00022443"/>
    </source>
</evidence>
<dbReference type="Pfam" id="PF00069">
    <property type="entry name" value="Pkinase"/>
    <property type="match status" value="1"/>
</dbReference>
<accession>A0A8J5QJZ8</accession>
<dbReference type="GO" id="GO:0004693">
    <property type="term" value="F:cyclin-dependent protein serine/threonine kinase activity"/>
    <property type="evidence" value="ECO:0007669"/>
    <property type="project" value="TreeGrafter"/>
</dbReference>
<dbReference type="InterPro" id="IPR050108">
    <property type="entry name" value="CDK"/>
</dbReference>
<dbReference type="InterPro" id="IPR000719">
    <property type="entry name" value="Prot_kinase_dom"/>
</dbReference>
<feature type="domain" description="SH3" evidence="16">
    <location>
        <begin position="5"/>
        <end position="66"/>
    </location>
</feature>
<dbReference type="OrthoDB" id="6129702at2759"/>
<feature type="compositionally biased region" description="Polar residues" evidence="15">
    <location>
        <begin position="81"/>
        <end position="91"/>
    </location>
</feature>
<feature type="region of interest" description="Disordered" evidence="15">
    <location>
        <begin position="1072"/>
        <end position="1091"/>
    </location>
</feature>
<dbReference type="GO" id="GO:0005524">
    <property type="term" value="F:ATP binding"/>
    <property type="evidence" value="ECO:0007669"/>
    <property type="project" value="UniProtKB-UniRule"/>
</dbReference>
<evidence type="ECO:0000256" key="14">
    <source>
        <dbReference type="SAM" id="Coils"/>
    </source>
</evidence>
<evidence type="ECO:0000256" key="4">
    <source>
        <dbReference type="ARBA" id="ARBA00022527"/>
    </source>
</evidence>
<evidence type="ECO:0000259" key="17">
    <source>
        <dbReference type="PROSITE" id="PS50011"/>
    </source>
</evidence>
<evidence type="ECO:0000256" key="7">
    <source>
        <dbReference type="ARBA" id="ARBA00022741"/>
    </source>
</evidence>
<dbReference type="GO" id="GO:0070985">
    <property type="term" value="C:transcription factor TFIIK complex"/>
    <property type="evidence" value="ECO:0007669"/>
    <property type="project" value="InterPro"/>
</dbReference>
<feature type="coiled-coil region" evidence="14">
    <location>
        <begin position="428"/>
        <end position="462"/>
    </location>
</feature>
<evidence type="ECO:0000256" key="1">
    <source>
        <dbReference type="ARBA" id="ARBA00006485"/>
    </source>
</evidence>
<evidence type="ECO:0000256" key="2">
    <source>
        <dbReference type="ARBA" id="ARBA00012409"/>
    </source>
</evidence>
<keyword evidence="4" id="KW-0723">Serine/threonine-protein kinase</keyword>
<feature type="region of interest" description="Disordered" evidence="15">
    <location>
        <begin position="493"/>
        <end position="514"/>
    </location>
</feature>
<feature type="region of interest" description="Disordered" evidence="15">
    <location>
        <begin position="192"/>
        <end position="283"/>
    </location>
</feature>
<keyword evidence="3 12" id="KW-0728">SH3 domain</keyword>
<dbReference type="InterPro" id="IPR056409">
    <property type="entry name" value="Ig_CYK3_C"/>
</dbReference>
<dbReference type="Pfam" id="PF07653">
    <property type="entry name" value="SH3_2"/>
    <property type="match status" value="1"/>
</dbReference>
<keyword evidence="7 11" id="KW-0547">Nucleotide-binding</keyword>
<feature type="compositionally biased region" description="Acidic residues" evidence="15">
    <location>
        <begin position="363"/>
        <end position="372"/>
    </location>
</feature>
<evidence type="ECO:0000313" key="18">
    <source>
        <dbReference type="EMBL" id="KAG7664482.1"/>
    </source>
</evidence>
<comment type="similarity">
    <text evidence="1">Belongs to the protein kinase superfamily. CMGC Ser/Thr protein kinase family. CDC2/CDKX subfamily.</text>
</comment>
<feature type="compositionally biased region" description="Basic and acidic residues" evidence="15">
    <location>
        <begin position="199"/>
        <end position="209"/>
    </location>
</feature>
<feature type="compositionally biased region" description="Polar residues" evidence="15">
    <location>
        <begin position="330"/>
        <end position="340"/>
    </location>
</feature>
<feature type="compositionally biased region" description="Polar residues" evidence="15">
    <location>
        <begin position="220"/>
        <end position="259"/>
    </location>
</feature>
<keyword evidence="5" id="KW-0597">Phosphoprotein</keyword>
<feature type="compositionally biased region" description="Basic and acidic residues" evidence="15">
    <location>
        <begin position="341"/>
        <end position="355"/>
    </location>
</feature>
<dbReference type="EC" id="2.7.11.23" evidence="2"/>
<gene>
    <name evidence="18" type="ORF">J8A68_001988</name>
</gene>
<dbReference type="Proteomes" id="UP000694255">
    <property type="component" value="Unassembled WGS sequence"/>
</dbReference>
<dbReference type="SMART" id="SM00220">
    <property type="entry name" value="S_TKc"/>
    <property type="match status" value="1"/>
</dbReference>
<feature type="domain" description="Protein kinase" evidence="17">
    <location>
        <begin position="1091"/>
        <end position="1374"/>
    </location>
</feature>
<evidence type="ECO:0000256" key="11">
    <source>
        <dbReference type="PIRSR" id="PIRSR637770-2"/>
    </source>
</evidence>
<dbReference type="PANTHER" id="PTHR24056:SF0">
    <property type="entry name" value="CYCLIN-DEPENDENT KINASE 7"/>
    <property type="match status" value="1"/>
</dbReference>